<reference evidence="1 2" key="1">
    <citation type="submission" date="2015-07" db="EMBL/GenBank/DDBJ databases">
        <title>The genome of Pseudoloma neurophilia, a relevant intracellular parasite of the zebrafish.</title>
        <authorList>
            <person name="Ndikumana S."/>
            <person name="Pelin A."/>
            <person name="Sanders J."/>
            <person name="Corradi N."/>
        </authorList>
    </citation>
    <scope>NUCLEOTIDE SEQUENCE [LARGE SCALE GENOMIC DNA]</scope>
    <source>
        <strain evidence="1 2">MK1</strain>
    </source>
</reference>
<dbReference type="EMBL" id="LGUB01000730">
    <property type="protein sequence ID" value="KRH92713.1"/>
    <property type="molecule type" value="Genomic_DNA"/>
</dbReference>
<organism evidence="1 2">
    <name type="scientific">Pseudoloma neurophilia</name>
    <dbReference type="NCBI Taxonomy" id="146866"/>
    <lineage>
        <taxon>Eukaryota</taxon>
        <taxon>Fungi</taxon>
        <taxon>Fungi incertae sedis</taxon>
        <taxon>Microsporidia</taxon>
        <taxon>Pseudoloma</taxon>
    </lineage>
</organism>
<sequence length="67" mass="7849">IAFKNGLHTQTQILLAKNKIKKTKDIYKYIENVENTLVLEQMIKELSIQPKPQNKVQDLTEPKKNEK</sequence>
<comment type="caution">
    <text evidence="1">The sequence shown here is derived from an EMBL/GenBank/DDBJ whole genome shotgun (WGS) entry which is preliminary data.</text>
</comment>
<dbReference type="VEuPathDB" id="MicrosporidiaDB:M153_32830003"/>
<keyword evidence="2" id="KW-1185">Reference proteome</keyword>
<evidence type="ECO:0000313" key="2">
    <source>
        <dbReference type="Proteomes" id="UP000051530"/>
    </source>
</evidence>
<name>A0A0R0LTB5_9MICR</name>
<proteinExistence type="predicted"/>
<evidence type="ECO:0000313" key="1">
    <source>
        <dbReference type="EMBL" id="KRH92713.1"/>
    </source>
</evidence>
<gene>
    <name evidence="1" type="ORF">M153_32830003</name>
</gene>
<feature type="non-terminal residue" evidence="1">
    <location>
        <position position="1"/>
    </location>
</feature>
<dbReference type="Proteomes" id="UP000051530">
    <property type="component" value="Unassembled WGS sequence"/>
</dbReference>
<protein>
    <submittedName>
        <fullName evidence="1">Uncharacterized protein</fullName>
    </submittedName>
</protein>
<dbReference type="AlphaFoldDB" id="A0A0R0LTB5"/>
<accession>A0A0R0LTB5</accession>